<protein>
    <submittedName>
        <fullName evidence="1">Uncharacterized protein</fullName>
    </submittedName>
</protein>
<name>A0A9N7U4F2_PLEPL</name>
<keyword evidence="2" id="KW-1185">Reference proteome</keyword>
<organism evidence="1 2">
    <name type="scientific">Pleuronectes platessa</name>
    <name type="common">European plaice</name>
    <dbReference type="NCBI Taxonomy" id="8262"/>
    <lineage>
        <taxon>Eukaryota</taxon>
        <taxon>Metazoa</taxon>
        <taxon>Chordata</taxon>
        <taxon>Craniata</taxon>
        <taxon>Vertebrata</taxon>
        <taxon>Euteleostomi</taxon>
        <taxon>Actinopterygii</taxon>
        <taxon>Neopterygii</taxon>
        <taxon>Teleostei</taxon>
        <taxon>Neoteleostei</taxon>
        <taxon>Acanthomorphata</taxon>
        <taxon>Carangaria</taxon>
        <taxon>Pleuronectiformes</taxon>
        <taxon>Pleuronectoidei</taxon>
        <taxon>Pleuronectidae</taxon>
        <taxon>Pleuronectes</taxon>
    </lineage>
</organism>
<comment type="caution">
    <text evidence="1">The sequence shown here is derived from an EMBL/GenBank/DDBJ whole genome shotgun (WGS) entry which is preliminary data.</text>
</comment>
<reference evidence="1" key="1">
    <citation type="submission" date="2020-03" db="EMBL/GenBank/DDBJ databases">
        <authorList>
            <person name="Weist P."/>
        </authorList>
    </citation>
    <scope>NUCLEOTIDE SEQUENCE</scope>
</reference>
<dbReference type="Proteomes" id="UP001153269">
    <property type="component" value="Unassembled WGS sequence"/>
</dbReference>
<proteinExistence type="predicted"/>
<evidence type="ECO:0000313" key="1">
    <source>
        <dbReference type="EMBL" id="CAB1423821.1"/>
    </source>
</evidence>
<dbReference type="AlphaFoldDB" id="A0A9N7U4F2"/>
<dbReference type="EMBL" id="CADEAL010000683">
    <property type="protein sequence ID" value="CAB1423821.1"/>
    <property type="molecule type" value="Genomic_DNA"/>
</dbReference>
<gene>
    <name evidence="1" type="ORF">PLEPLA_LOCUS11742</name>
</gene>
<sequence length="138" mass="14486">MLIRCVSLHRCVHRGPRRCSWGGGGGGGWGEGGDAPVKLGVQRIVLQPSPAAMISTGGEDERITFGDGEAAASSADAQRRFPVIHARPSCLLCPVISSDSPMKRARCCVKARGKTWSGTGDVSLHRRSGVGGLITEPH</sequence>
<accession>A0A9N7U4F2</accession>
<evidence type="ECO:0000313" key="2">
    <source>
        <dbReference type="Proteomes" id="UP001153269"/>
    </source>
</evidence>